<accession>R7TCV2</accession>
<evidence type="ECO:0000259" key="10">
    <source>
        <dbReference type="PROSITE" id="PS50089"/>
    </source>
</evidence>
<dbReference type="PANTHER" id="PTHR12360:SF1">
    <property type="entry name" value="NF-X1-TYPE ZINC FINGER PROTEIN NFXL1"/>
    <property type="match status" value="1"/>
</dbReference>
<evidence type="ECO:0008006" key="14">
    <source>
        <dbReference type="Google" id="ProtNLM"/>
    </source>
</evidence>
<keyword evidence="8" id="KW-0472">Membrane</keyword>
<reference evidence="13" key="1">
    <citation type="submission" date="2012-12" db="EMBL/GenBank/DDBJ databases">
        <authorList>
            <person name="Hellsten U."/>
            <person name="Grimwood J."/>
            <person name="Chapman J.A."/>
            <person name="Shapiro H."/>
            <person name="Aerts A."/>
            <person name="Otillar R.P."/>
            <person name="Terry A.Y."/>
            <person name="Boore J.L."/>
            <person name="Simakov O."/>
            <person name="Marletaz F."/>
            <person name="Cho S.-J."/>
            <person name="Edsinger-Gonzales E."/>
            <person name="Havlak P."/>
            <person name="Kuo D.-H."/>
            <person name="Larsson T."/>
            <person name="Lv J."/>
            <person name="Arendt D."/>
            <person name="Savage R."/>
            <person name="Osoegawa K."/>
            <person name="de Jong P."/>
            <person name="Lindberg D.R."/>
            <person name="Seaver E.C."/>
            <person name="Weisblat D.A."/>
            <person name="Putnam N.H."/>
            <person name="Grigoriev I.V."/>
            <person name="Rokhsar D.S."/>
        </authorList>
    </citation>
    <scope>NUCLEOTIDE SEQUENCE</scope>
    <source>
        <strain evidence="13">I ESC-2004</strain>
    </source>
</reference>
<dbReference type="CDD" id="cd06008">
    <property type="entry name" value="NF-X1-zinc-finger"/>
    <property type="match status" value="4"/>
</dbReference>
<feature type="compositionally biased region" description="Basic residues" evidence="7">
    <location>
        <begin position="845"/>
        <end position="855"/>
    </location>
</feature>
<dbReference type="EMBL" id="AMQN01003274">
    <property type="status" value="NOT_ANNOTATED_CDS"/>
    <property type="molecule type" value="Genomic_DNA"/>
</dbReference>
<keyword evidence="5" id="KW-0862">Zinc</keyword>
<proteinExistence type="inferred from homology"/>
<name>R7TCV2_CAPTE</name>
<dbReference type="SUPFAM" id="SSF57850">
    <property type="entry name" value="RING/U-box"/>
    <property type="match status" value="1"/>
</dbReference>
<dbReference type="AlphaFoldDB" id="R7TCV2"/>
<dbReference type="GO" id="GO:0000977">
    <property type="term" value="F:RNA polymerase II transcription regulatory region sequence-specific DNA binding"/>
    <property type="evidence" value="ECO:0007669"/>
    <property type="project" value="TreeGrafter"/>
</dbReference>
<dbReference type="STRING" id="283909.R7TCV2"/>
<evidence type="ECO:0000259" key="9">
    <source>
        <dbReference type="PROSITE" id="PS50016"/>
    </source>
</evidence>
<protein>
    <recommendedName>
        <fullName evidence="14">RING-type domain-containing protein</fullName>
    </recommendedName>
</protein>
<organism evidence="11">
    <name type="scientific">Capitella teleta</name>
    <name type="common">Polychaete worm</name>
    <dbReference type="NCBI Taxonomy" id="283909"/>
    <lineage>
        <taxon>Eukaryota</taxon>
        <taxon>Metazoa</taxon>
        <taxon>Spiralia</taxon>
        <taxon>Lophotrochozoa</taxon>
        <taxon>Annelida</taxon>
        <taxon>Polychaeta</taxon>
        <taxon>Sedentaria</taxon>
        <taxon>Scolecida</taxon>
        <taxon>Capitellidae</taxon>
        <taxon>Capitella</taxon>
    </lineage>
</organism>
<dbReference type="InterPro" id="IPR034078">
    <property type="entry name" value="NFX1_fam"/>
</dbReference>
<keyword evidence="4 6" id="KW-0863">Zinc-finger</keyword>
<evidence type="ECO:0000256" key="3">
    <source>
        <dbReference type="ARBA" id="ARBA00022737"/>
    </source>
</evidence>
<dbReference type="InterPro" id="IPR000967">
    <property type="entry name" value="Znf_NFX1"/>
</dbReference>
<dbReference type="EnsemblMetazoa" id="CapteT178429">
    <property type="protein sequence ID" value="CapteP178429"/>
    <property type="gene ID" value="CapteG178429"/>
</dbReference>
<feature type="transmembrane region" description="Helical" evidence="8">
    <location>
        <begin position="868"/>
        <end position="889"/>
    </location>
</feature>
<dbReference type="OMA" id="KCQSVCH"/>
<dbReference type="GO" id="GO:0008270">
    <property type="term" value="F:zinc ion binding"/>
    <property type="evidence" value="ECO:0007669"/>
    <property type="project" value="UniProtKB-KW"/>
</dbReference>
<dbReference type="InterPro" id="IPR001841">
    <property type="entry name" value="Znf_RING"/>
</dbReference>
<evidence type="ECO:0000256" key="5">
    <source>
        <dbReference type="ARBA" id="ARBA00022833"/>
    </source>
</evidence>
<evidence type="ECO:0000256" key="4">
    <source>
        <dbReference type="ARBA" id="ARBA00022771"/>
    </source>
</evidence>
<reference evidence="12" key="3">
    <citation type="submission" date="2015-06" db="UniProtKB">
        <authorList>
            <consortium name="EnsemblMetazoa"/>
        </authorList>
    </citation>
    <scope>IDENTIFICATION</scope>
</reference>
<evidence type="ECO:0000313" key="11">
    <source>
        <dbReference type="EMBL" id="ELT89307.1"/>
    </source>
</evidence>
<dbReference type="HOGENOM" id="CLU_014224_0_0_1"/>
<dbReference type="GO" id="GO:0005634">
    <property type="term" value="C:nucleus"/>
    <property type="evidence" value="ECO:0007669"/>
    <property type="project" value="InterPro"/>
</dbReference>
<feature type="domain" description="PHD-type" evidence="9">
    <location>
        <begin position="126"/>
        <end position="189"/>
    </location>
</feature>
<dbReference type="Pfam" id="PF01422">
    <property type="entry name" value="zf-NF-X1"/>
    <property type="match status" value="11"/>
</dbReference>
<dbReference type="PANTHER" id="PTHR12360">
    <property type="entry name" value="NUCLEAR TRANSCRIPTION FACTOR, X-BOX BINDING 1 NFX1"/>
    <property type="match status" value="1"/>
</dbReference>
<evidence type="ECO:0000256" key="6">
    <source>
        <dbReference type="PROSITE-ProRule" id="PRU00175"/>
    </source>
</evidence>
<gene>
    <name evidence="11" type="ORF">CAPTEDRAFT_178429</name>
</gene>
<evidence type="ECO:0000256" key="2">
    <source>
        <dbReference type="ARBA" id="ARBA00022723"/>
    </source>
</evidence>
<dbReference type="FunCoup" id="R7TCV2">
    <property type="interactions" value="2149"/>
</dbReference>
<dbReference type="OrthoDB" id="536399at2759"/>
<dbReference type="SMART" id="SM00438">
    <property type="entry name" value="ZnF_NFX"/>
    <property type="match status" value="11"/>
</dbReference>
<dbReference type="Proteomes" id="UP000014760">
    <property type="component" value="Unassembled WGS sequence"/>
</dbReference>
<sequence length="891" mass="99314">MAGRQPAYLQGVGRGRGRGKTKGSNNVARKPGSDRSSSSSSSSHSSPVKTPSGDERFLDAVALHKASAQRHLDENNEYVSSEEEDINDEEILRLMVNSFNCGAVNGDIQDLGRTQEYLLTSVQAKANVCLVCIETIKKNEAIWSCCGCYSMFHINCIQKWVREGSFQRANFEDAENKPLPWCCPKCRHEYEPFDCPTRYMCFCSKEQDPSFDPWLVPHSCGQVCGKDLVPSCGHNCVLLCHPGPCPPCPQTVKVTCFCGRQPAETRRCGNRQWSCGKTCRRTLACGHHACASPCHAGECPPCEQTSEQSCQCGRTSCVRPCAHPVFQCSLVCGRTLSCGHHVCEVVCHGGSCSSCPRSGPRTCPCGKTKFELPCTEDVPTCVDTCGKMLDCGLHFCTQKCHTGVCGVCREMTVKQCRCGKKKREVQCCKEYLCESKCVNMRDCLRHQCKRKCCVGNCPPCELTCGKSLSCRNHKCASRCHPGRCYPCTLTVTLSCRCGATSITVPCGREKVTKPPRCSKKCAIAPNCAHPERDPHRCHFGRCPPCQQICGMKLPKCEHKCPEKCHIGVYSKVQIELVRKNPWDPKYDTRYEYVDKPCPPCAVPVPVPCLGKHEIAAMKCSVAAVGSCHRPCGRTLACGNHSCQLECHEVINAPDDQAVSTALYGCLIRSRLKAGETCSVCEEACLFDRPDGCSHSCLLPCHPGACPPCQQMIKMRCHCELVVRYIECEEWTHSDDRERDRLKSCKSRCPRKLPCGHNCKALCHPGSCPNPKRCAERVLVRCPCKRLKTDFLCNEVQAKMAKVECDEECLQHQTLVNAQKAIEEDEKMAEERKKQQQELEEFERKQRGKKRKPRKQKAQEGRASFVQTYGRFIIGPLLAVIMAMFLFYLFKT</sequence>
<dbReference type="EMBL" id="KB311417">
    <property type="protein sequence ID" value="ELT89307.1"/>
    <property type="molecule type" value="Genomic_DNA"/>
</dbReference>
<dbReference type="GO" id="GO:0000981">
    <property type="term" value="F:DNA-binding transcription factor activity, RNA polymerase II-specific"/>
    <property type="evidence" value="ECO:0007669"/>
    <property type="project" value="TreeGrafter"/>
</dbReference>
<keyword evidence="8" id="KW-1133">Transmembrane helix</keyword>
<keyword evidence="2" id="KW-0479">Metal-binding</keyword>
<feature type="compositionally biased region" description="Basic and acidic residues" evidence="7">
    <location>
        <begin position="828"/>
        <end position="844"/>
    </location>
</feature>
<evidence type="ECO:0000256" key="7">
    <source>
        <dbReference type="SAM" id="MobiDB-lite"/>
    </source>
</evidence>
<evidence type="ECO:0000313" key="13">
    <source>
        <dbReference type="Proteomes" id="UP000014760"/>
    </source>
</evidence>
<keyword evidence="13" id="KW-1185">Reference proteome</keyword>
<dbReference type="InterPro" id="IPR019787">
    <property type="entry name" value="Znf_PHD-finger"/>
</dbReference>
<dbReference type="CDD" id="cd16697">
    <property type="entry name" value="RING-CH-C4HC3_NFXL1"/>
    <property type="match status" value="1"/>
</dbReference>
<dbReference type="PROSITE" id="PS50089">
    <property type="entry name" value="ZF_RING_2"/>
    <property type="match status" value="1"/>
</dbReference>
<feature type="compositionally biased region" description="Low complexity" evidence="7">
    <location>
        <begin position="36"/>
        <end position="46"/>
    </location>
</feature>
<evidence type="ECO:0000313" key="12">
    <source>
        <dbReference type="EnsemblMetazoa" id="CapteP178429"/>
    </source>
</evidence>
<keyword evidence="8" id="KW-0812">Transmembrane</keyword>
<dbReference type="PROSITE" id="PS50016">
    <property type="entry name" value="ZF_PHD_2"/>
    <property type="match status" value="1"/>
</dbReference>
<feature type="domain" description="RING-type" evidence="10">
    <location>
        <begin position="129"/>
        <end position="187"/>
    </location>
</feature>
<feature type="region of interest" description="Disordered" evidence="7">
    <location>
        <begin position="1"/>
        <end position="53"/>
    </location>
</feature>
<evidence type="ECO:0000256" key="1">
    <source>
        <dbReference type="ARBA" id="ARBA00007269"/>
    </source>
</evidence>
<comment type="similarity">
    <text evidence="1">Belongs to the NFX1 family.</text>
</comment>
<evidence type="ECO:0000256" key="8">
    <source>
        <dbReference type="SAM" id="Phobius"/>
    </source>
</evidence>
<keyword evidence="3" id="KW-0677">Repeat</keyword>
<reference evidence="11 13" key="2">
    <citation type="journal article" date="2013" name="Nature">
        <title>Insights into bilaterian evolution from three spiralian genomes.</title>
        <authorList>
            <person name="Simakov O."/>
            <person name="Marletaz F."/>
            <person name="Cho S.J."/>
            <person name="Edsinger-Gonzales E."/>
            <person name="Havlak P."/>
            <person name="Hellsten U."/>
            <person name="Kuo D.H."/>
            <person name="Larsson T."/>
            <person name="Lv J."/>
            <person name="Arendt D."/>
            <person name="Savage R."/>
            <person name="Osoegawa K."/>
            <person name="de Jong P."/>
            <person name="Grimwood J."/>
            <person name="Chapman J.A."/>
            <person name="Shapiro H."/>
            <person name="Aerts A."/>
            <person name="Otillar R.P."/>
            <person name="Terry A.Y."/>
            <person name="Boore J.L."/>
            <person name="Grigoriev I.V."/>
            <person name="Lindberg D.R."/>
            <person name="Seaver E.C."/>
            <person name="Weisblat D.A."/>
            <person name="Putnam N.H."/>
            <person name="Rokhsar D.S."/>
        </authorList>
    </citation>
    <scope>NUCLEOTIDE SEQUENCE</scope>
    <source>
        <strain evidence="11 13">I ESC-2004</strain>
    </source>
</reference>
<feature type="region of interest" description="Disordered" evidence="7">
    <location>
        <begin position="825"/>
        <end position="859"/>
    </location>
</feature>